<evidence type="ECO:0000256" key="1">
    <source>
        <dbReference type="SAM" id="Phobius"/>
    </source>
</evidence>
<reference evidence="2" key="1">
    <citation type="submission" date="2023-01" db="EMBL/GenBank/DDBJ databases">
        <title>Human gut microbiome strain richness.</title>
        <authorList>
            <person name="Chen-Liaw A."/>
        </authorList>
    </citation>
    <scope>NUCLEOTIDE SEQUENCE</scope>
    <source>
        <strain evidence="2">D55st1_G4_D55t1_190419</strain>
    </source>
</reference>
<keyword evidence="1" id="KW-1133">Transmembrane helix</keyword>
<protein>
    <submittedName>
        <fullName evidence="2">Uncharacterized protein</fullName>
    </submittedName>
</protein>
<proteinExistence type="predicted"/>
<feature type="transmembrane region" description="Helical" evidence="1">
    <location>
        <begin position="60"/>
        <end position="77"/>
    </location>
</feature>
<comment type="caution">
    <text evidence="2">The sequence shown here is derived from an EMBL/GenBank/DDBJ whole genome shotgun (WGS) entry which is preliminary data.</text>
</comment>
<organism evidence="2 3">
    <name type="scientific">Faecalitalea cylindroides</name>
    <dbReference type="NCBI Taxonomy" id="39483"/>
    <lineage>
        <taxon>Bacteria</taxon>
        <taxon>Bacillati</taxon>
        <taxon>Bacillota</taxon>
        <taxon>Erysipelotrichia</taxon>
        <taxon>Erysipelotrichales</taxon>
        <taxon>Erysipelotrichaceae</taxon>
        <taxon>Faecalitalea</taxon>
    </lineage>
</organism>
<name>A0AAW6FQX8_9FIRM</name>
<evidence type="ECO:0000313" key="2">
    <source>
        <dbReference type="EMBL" id="MDC0827435.1"/>
    </source>
</evidence>
<gene>
    <name evidence="2" type="ORF">POG00_01785</name>
</gene>
<dbReference type="Proteomes" id="UP001220658">
    <property type="component" value="Unassembled WGS sequence"/>
</dbReference>
<dbReference type="AlphaFoldDB" id="A0AAW6FQX8"/>
<dbReference type="EMBL" id="JAQNCK010000003">
    <property type="protein sequence ID" value="MDC0827435.1"/>
    <property type="molecule type" value="Genomic_DNA"/>
</dbReference>
<keyword evidence="1" id="KW-0472">Membrane</keyword>
<accession>A0AAW6FQX8</accession>
<sequence>MNLNGESSKNKKTILNGKPLYGYDQAKKKNYFRHIQIHNKLTKQWRNNPEKLSKVQISNIMIRAVIIMFIILFVLSFL</sequence>
<dbReference type="RefSeq" id="WP_195190884.1">
    <property type="nucleotide sequence ID" value="NZ_JADMUL010000005.1"/>
</dbReference>
<keyword evidence="1" id="KW-0812">Transmembrane</keyword>
<evidence type="ECO:0000313" key="3">
    <source>
        <dbReference type="Proteomes" id="UP001220658"/>
    </source>
</evidence>